<sequence>MANFSLSILHSSLYCCQSVALKKANAVQRLCSIINVVLPMVKIVQIGKCSYLFLFCFPLLKSSTKEVMILFFFSFVLFCVGCE</sequence>
<reference evidence="1" key="1">
    <citation type="submission" date="2021-07" db="EMBL/GenBank/DDBJ databases">
        <authorList>
            <person name="Catto M.A."/>
            <person name="Jacobson A."/>
            <person name="Kennedy G."/>
            <person name="Labadie P."/>
            <person name="Hunt B.G."/>
            <person name="Srinivasan R."/>
        </authorList>
    </citation>
    <scope>NUCLEOTIDE SEQUENCE</scope>
    <source>
        <strain evidence="1">PL_HMW_Pooled</strain>
        <tissue evidence="1">Head</tissue>
    </source>
</reference>
<dbReference type="Proteomes" id="UP001219518">
    <property type="component" value="Unassembled WGS sequence"/>
</dbReference>
<evidence type="ECO:0000313" key="2">
    <source>
        <dbReference type="Proteomes" id="UP001219518"/>
    </source>
</evidence>
<dbReference type="EMBL" id="JAHWGI010001056">
    <property type="protein sequence ID" value="KAK3921861.1"/>
    <property type="molecule type" value="Genomic_DNA"/>
</dbReference>
<accession>A0AAE1LIV3</accession>
<keyword evidence="2" id="KW-1185">Reference proteome</keyword>
<comment type="caution">
    <text evidence="1">The sequence shown here is derived from an EMBL/GenBank/DDBJ whole genome shotgun (WGS) entry which is preliminary data.</text>
</comment>
<gene>
    <name evidence="1" type="ORF">KUF71_011037</name>
</gene>
<reference evidence="1" key="2">
    <citation type="journal article" date="2023" name="BMC Genomics">
        <title>Pest status, molecular evolution, and epigenetic factors derived from the genome assembly of Frankliniella fusca, a thysanopteran phytovirus vector.</title>
        <authorList>
            <person name="Catto M.A."/>
            <person name="Labadie P.E."/>
            <person name="Jacobson A.L."/>
            <person name="Kennedy G.G."/>
            <person name="Srinivasan R."/>
            <person name="Hunt B.G."/>
        </authorList>
    </citation>
    <scope>NUCLEOTIDE SEQUENCE</scope>
    <source>
        <strain evidence="1">PL_HMW_Pooled</strain>
    </source>
</reference>
<name>A0AAE1LIV3_9NEOP</name>
<proteinExistence type="predicted"/>
<evidence type="ECO:0000313" key="1">
    <source>
        <dbReference type="EMBL" id="KAK3921861.1"/>
    </source>
</evidence>
<dbReference type="AlphaFoldDB" id="A0AAE1LIV3"/>
<organism evidence="1 2">
    <name type="scientific">Frankliniella fusca</name>
    <dbReference type="NCBI Taxonomy" id="407009"/>
    <lineage>
        <taxon>Eukaryota</taxon>
        <taxon>Metazoa</taxon>
        <taxon>Ecdysozoa</taxon>
        <taxon>Arthropoda</taxon>
        <taxon>Hexapoda</taxon>
        <taxon>Insecta</taxon>
        <taxon>Pterygota</taxon>
        <taxon>Neoptera</taxon>
        <taxon>Paraneoptera</taxon>
        <taxon>Thysanoptera</taxon>
        <taxon>Terebrantia</taxon>
        <taxon>Thripoidea</taxon>
        <taxon>Thripidae</taxon>
        <taxon>Frankliniella</taxon>
    </lineage>
</organism>
<protein>
    <submittedName>
        <fullName evidence="1">Dolabradiene synthase KSL4, chloroplastic</fullName>
    </submittedName>
</protein>